<dbReference type="Proteomes" id="UP000022910">
    <property type="component" value="Unassembled WGS sequence"/>
</dbReference>
<dbReference type="PANTHER" id="PTHR44329">
    <property type="entry name" value="SERINE/THREONINE-PROTEIN KINASE TNNI3K-RELATED"/>
    <property type="match status" value="1"/>
</dbReference>
<evidence type="ECO:0000259" key="1">
    <source>
        <dbReference type="PROSITE" id="PS50011"/>
    </source>
</evidence>
<dbReference type="InterPro" id="IPR001245">
    <property type="entry name" value="Ser-Thr/Tyr_kinase_cat_dom"/>
</dbReference>
<dbReference type="SUPFAM" id="SSF56112">
    <property type="entry name" value="Protein kinase-like (PK-like)"/>
    <property type="match status" value="1"/>
</dbReference>
<dbReference type="EMBL" id="JEMT01027652">
    <property type="protein sequence ID" value="EXX56611.1"/>
    <property type="molecule type" value="Genomic_DNA"/>
</dbReference>
<name>A0A015KAW5_RHIIW</name>
<dbReference type="Pfam" id="PF07714">
    <property type="entry name" value="PK_Tyr_Ser-Thr"/>
    <property type="match status" value="1"/>
</dbReference>
<dbReference type="InterPro" id="IPR051681">
    <property type="entry name" value="Ser/Thr_Kinases-Pseudokinases"/>
</dbReference>
<dbReference type="HOGENOM" id="CLU_000288_7_8_1"/>
<comment type="caution">
    <text evidence="2">The sequence shown here is derived from an EMBL/GenBank/DDBJ whole genome shotgun (WGS) entry which is preliminary data.</text>
</comment>
<reference evidence="2 3" key="1">
    <citation type="submission" date="2014-02" db="EMBL/GenBank/DDBJ databases">
        <title>Single nucleus genome sequencing reveals high similarity among nuclei of an endomycorrhizal fungus.</title>
        <authorList>
            <person name="Lin K."/>
            <person name="Geurts R."/>
            <person name="Zhang Z."/>
            <person name="Limpens E."/>
            <person name="Saunders D.G."/>
            <person name="Mu D."/>
            <person name="Pang E."/>
            <person name="Cao H."/>
            <person name="Cha H."/>
            <person name="Lin T."/>
            <person name="Zhou Q."/>
            <person name="Shang Y."/>
            <person name="Li Y."/>
            <person name="Ivanov S."/>
            <person name="Sharma T."/>
            <person name="Velzen R.V."/>
            <person name="Ruijter N.D."/>
            <person name="Aanen D.K."/>
            <person name="Win J."/>
            <person name="Kamoun S."/>
            <person name="Bisseling T."/>
            <person name="Huang S."/>
        </authorList>
    </citation>
    <scope>NUCLEOTIDE SEQUENCE [LARGE SCALE GENOMIC DNA]</scope>
    <source>
        <strain evidence="3">DAOM197198w</strain>
    </source>
</reference>
<gene>
    <name evidence="2" type="ORF">RirG_214630</name>
</gene>
<evidence type="ECO:0000313" key="2">
    <source>
        <dbReference type="EMBL" id="EXX56611.1"/>
    </source>
</evidence>
<protein>
    <recommendedName>
        <fullName evidence="1">Protein kinase domain-containing protein</fullName>
    </recommendedName>
</protein>
<dbReference type="GO" id="GO:0005524">
    <property type="term" value="F:ATP binding"/>
    <property type="evidence" value="ECO:0007669"/>
    <property type="project" value="InterPro"/>
</dbReference>
<dbReference type="InterPro" id="IPR000719">
    <property type="entry name" value="Prot_kinase_dom"/>
</dbReference>
<organism evidence="2 3">
    <name type="scientific">Rhizophagus irregularis (strain DAOM 197198w)</name>
    <name type="common">Glomus intraradices</name>
    <dbReference type="NCBI Taxonomy" id="1432141"/>
    <lineage>
        <taxon>Eukaryota</taxon>
        <taxon>Fungi</taxon>
        <taxon>Fungi incertae sedis</taxon>
        <taxon>Mucoromycota</taxon>
        <taxon>Glomeromycotina</taxon>
        <taxon>Glomeromycetes</taxon>
        <taxon>Glomerales</taxon>
        <taxon>Glomeraceae</taxon>
        <taxon>Rhizophagus</taxon>
    </lineage>
</organism>
<dbReference type="Gene3D" id="1.10.510.10">
    <property type="entry name" value="Transferase(Phosphotransferase) domain 1"/>
    <property type="match status" value="1"/>
</dbReference>
<sequence>MSYNKTSYNKCKKCHEIYTDTNYKWCKFCQIKDIKEIFTSGNEKIDKFIQEKQLEINNPSDIIFEWIPYDQFFDINEVYNDNSSTIYLARWKNGPLYWDHYHEKKYIRTPHGKEITIKYTHNLQSIDEFLNEVKEYSINFKVYGISQNPNTNEYILILENEYGKYCIKCNKVYTDVGKEWCKQCQINYLRNNFSNWTSGNEKIDNFIQERQLGNNSSDIIFEWIAYDQFFDINKVNKNDFSTTYSAKWKNGPLYYLDQKYVRFSSNKVIALKFLHNLKDIDEFLNEVKEYLINFKIYGMSQNPDTKDYIMALSLKDYCTKCCIKCNNIYPSIYSKWCKSCQIENLKENFINWTSKNEEIDDFIQEKQLNINDSSEIIFEWIPSNQFLNINEVNKDDSSTVCSAKWKDGPLYWGHRLDKKYIRLQKKEVTLKYLHNLQNVDEFLNEVKAYSINFKVYGISQSPDTKDYILVLYDEYGKYCIKCNKVYTDVNNRWCKQCQINHLRKNFTYWTSGNEKINDFIQKRQLRINNPLDIIFEWISYDLFFDIKKIDENNFSTIYLAKWKNGPLRWDENSKEYKKHQYEEVSLKCSHNSQSIDEFLTEVQEYLTNFILYGISQNPVTKDYIIAFLDKDYCINCNNTYTEVKNRWCKQCQINNLRETLTNWTSGNEKIDDFIQEKQLGINDPLDVVFEWIPYNQFCDIKEIDSDDFSTVLYSAKWNSGPLYWGSLLKIYTREPDMKVILKHLYNLQNIDGFLNEVKAHSINFTVYGISQNPDTNDYILVWQDKYGEYCKKCNNVYTNVDDQWCKQCQINYLKNNFINWSSENDVIDNFIQQRQLEANGRLDVISEWIPYNQFLNIKEIGKGGFATIYSATWKGGPLNYCVDKSKYTRILDKMVALKCLHNSQNITNEFLNEIKEYSIDNHGNNIVKIYGLSQNPDTKEFIIILDYAEGGNLNNWLNKNYKYFSWLAKINTLLNISNGLKEIHQKQRVHRDLHTGNILLFVNNINIFDDNIISISDMGLCGEVDNIDKSNIYGVMPYVAPEVLRRKPYTQAADIYSFGMIMYFVATGKQPFTKCAHDKLLALDICNEIRPEINEQEVPKCYIDLMKRCWDSNPENRPNSLTLYESILQFRKSYRGKIIDTGTYDNETDAGNIKEQLIQPSDKIEKYDSNEIDDQFKKAEEYRIEYLSFEEDNQSDTHPQAIFIARLLNSFTDELPEFDDDKSEALDCKI</sequence>
<dbReference type="AlphaFoldDB" id="A0A015KAW5"/>
<dbReference type="InterPro" id="IPR011009">
    <property type="entry name" value="Kinase-like_dom_sf"/>
</dbReference>
<dbReference type="GO" id="GO:0004674">
    <property type="term" value="F:protein serine/threonine kinase activity"/>
    <property type="evidence" value="ECO:0007669"/>
    <property type="project" value="TreeGrafter"/>
</dbReference>
<proteinExistence type="predicted"/>
<dbReference type="PROSITE" id="PS50011">
    <property type="entry name" value="PROTEIN_KINASE_DOM"/>
    <property type="match status" value="1"/>
</dbReference>
<accession>A0A015KAW5</accession>
<keyword evidence="3" id="KW-1185">Reference proteome</keyword>
<evidence type="ECO:0000313" key="3">
    <source>
        <dbReference type="Proteomes" id="UP000022910"/>
    </source>
</evidence>
<feature type="domain" description="Protein kinase" evidence="1">
    <location>
        <begin position="854"/>
        <end position="1131"/>
    </location>
</feature>